<name>X1W3Q7_TETTS</name>
<dbReference type="EMBL" id="GG662663">
    <property type="protein sequence ID" value="EAR97567.2"/>
    <property type="molecule type" value="Genomic_DNA"/>
</dbReference>
<dbReference type="Proteomes" id="UP000009168">
    <property type="component" value="Unassembled WGS sequence"/>
</dbReference>
<protein>
    <submittedName>
        <fullName evidence="2">Uncharacterized protein</fullName>
    </submittedName>
</protein>
<reference evidence="3" key="1">
    <citation type="journal article" date="2006" name="PLoS Biol.">
        <title>Macronuclear genome sequence of the ciliate Tetrahymena thermophila, a model eukaryote.</title>
        <authorList>
            <person name="Eisen J.A."/>
            <person name="Coyne R.S."/>
            <person name="Wu M."/>
            <person name="Wu D."/>
            <person name="Thiagarajan M."/>
            <person name="Wortman J.R."/>
            <person name="Badger J.H."/>
            <person name="Ren Q."/>
            <person name="Amedeo P."/>
            <person name="Jones K.M."/>
            <person name="Tallon L.J."/>
            <person name="Delcher A.L."/>
            <person name="Salzberg S.L."/>
            <person name="Silva J.C."/>
            <person name="Haas B.J."/>
            <person name="Majoros W.H."/>
            <person name="Farzad M."/>
            <person name="Carlton J.M."/>
            <person name="Smith R.K. Jr."/>
            <person name="Garg J."/>
            <person name="Pearlman R.E."/>
            <person name="Karrer K.M."/>
            <person name="Sun L."/>
            <person name="Manning G."/>
            <person name="Elde N.C."/>
            <person name="Turkewitz A.P."/>
            <person name="Asai D.J."/>
            <person name="Wilkes D.E."/>
            <person name="Wang Y."/>
            <person name="Cai H."/>
            <person name="Collins K."/>
            <person name="Stewart B.A."/>
            <person name="Lee S.R."/>
            <person name="Wilamowska K."/>
            <person name="Weinberg Z."/>
            <person name="Ruzzo W.L."/>
            <person name="Wloga D."/>
            <person name="Gaertig J."/>
            <person name="Frankel J."/>
            <person name="Tsao C.-C."/>
            <person name="Gorovsky M.A."/>
            <person name="Keeling P.J."/>
            <person name="Waller R.F."/>
            <person name="Patron N.J."/>
            <person name="Cherry J.M."/>
            <person name="Stover N.A."/>
            <person name="Krieger C.J."/>
            <person name="del Toro C."/>
            <person name="Ryder H.F."/>
            <person name="Williamson S.C."/>
            <person name="Barbeau R.A."/>
            <person name="Hamilton E.P."/>
            <person name="Orias E."/>
        </authorList>
    </citation>
    <scope>NUCLEOTIDE SEQUENCE [LARGE SCALE GENOMIC DNA]</scope>
    <source>
        <strain evidence="3">SB210</strain>
    </source>
</reference>
<dbReference type="AlphaFoldDB" id="X1W3Q7"/>
<accession>X1W3Q7</accession>
<evidence type="ECO:0000313" key="2">
    <source>
        <dbReference type="EMBL" id="EAR97567.2"/>
    </source>
</evidence>
<evidence type="ECO:0000256" key="1">
    <source>
        <dbReference type="SAM" id="MobiDB-lite"/>
    </source>
</evidence>
<sequence length="234" mass="28222">MLTWKLTTNYAHHHHHVLPTQAHKPCIQIQLNKRLFNQNASILQTNTKQSQTNTQTQTNFSMCSRIAYCFHVFHVDSQQYLLVWQKIYYSIMYRNEVVIISEVLCLFYQNINNIQMDHMGAKISDRQDQIRCSRKEERKKERKKETGERPRRFTLRFFFKQQTETDEEEDEVEEEDDRSMDSICSIFLWIQVQLRRDCLFQEEVEEMKKNSIDQEDHSVSQSFIHSFRFIAAPL</sequence>
<dbReference type="RefSeq" id="XP_001017812.2">
    <property type="nucleotide sequence ID" value="XM_001017812.3"/>
</dbReference>
<evidence type="ECO:0000313" key="3">
    <source>
        <dbReference type="Proteomes" id="UP000009168"/>
    </source>
</evidence>
<dbReference type="KEGG" id="tet:TTHERM_00439150"/>
<organism evidence="2 3">
    <name type="scientific">Tetrahymena thermophila (strain SB210)</name>
    <dbReference type="NCBI Taxonomy" id="312017"/>
    <lineage>
        <taxon>Eukaryota</taxon>
        <taxon>Sar</taxon>
        <taxon>Alveolata</taxon>
        <taxon>Ciliophora</taxon>
        <taxon>Intramacronucleata</taxon>
        <taxon>Oligohymenophorea</taxon>
        <taxon>Hymenostomatida</taxon>
        <taxon>Tetrahymenina</taxon>
        <taxon>Tetrahymenidae</taxon>
        <taxon>Tetrahymena</taxon>
    </lineage>
</organism>
<dbReference type="InParanoid" id="X1W3Q7"/>
<proteinExistence type="predicted"/>
<feature type="region of interest" description="Disordered" evidence="1">
    <location>
        <begin position="125"/>
        <end position="148"/>
    </location>
</feature>
<keyword evidence="3" id="KW-1185">Reference proteome</keyword>
<gene>
    <name evidence="2" type="ORF">TTHERM_00439150</name>
</gene>
<dbReference type="GeneID" id="24442759"/>